<dbReference type="Proteomes" id="UP000054636">
    <property type="component" value="Unassembled WGS sequence"/>
</dbReference>
<sequence>MAGNTPTLAVLLKALRQVSSAPTATSAMEQAVDRLITTSSLAETQNLVFALQQCAKDQHSAGLTATLYEKLQQASAICTEPASKTEFLGFVLFQESFRRLETLDVSTLRSVLFKVVNANDGVLSGYLAALTSADGPIFNVNVDTEKVHRTLEIVSPVFKTVLMDTMQTEGRKAAVLNTVASIAWHFDNDISLRTTMVCILVEALELVPHSQLPQPTYASHVALVVDLLSSFPTQTKEQVALAMRTARFVLESVQILIERDAGVVFLLQSLGQLARCVPEAFWSSIFLTSATYFLVDKCVAPLEQQPNKLVIDQIQRALEDGSGATRSLALSATANFFHLSFGILGSFVPAMLNTDGNVELTLDSETVATLVKAVRAETKTERGVSSSVLGAIARSADGFYVSQKKKSFDVEIRTLPSSSLLVKTLEWLRQTNPLNDSASPVAGTISETSVAVSLLGCLTSTGSVLPLLDYASLTHRVMLRFCSIGTSVACVKFAATQGSCDELLAGELLSSRWFGNADAVLQAELISWIAHAATRVPTDVLRAQLTSIFDILKDIWRRDTSGSASILLFDSWTVMLHDILEANSTRRIPESSVTMVNEVILEKMIVEIPFGPHASSFVEQFATRVLSKVDYGERGCADTFLMPAGSNFFTWSWWRNGIVIVQLAKLNVLTITKRVASLAFQWILRHDFEEWTDDELVDTCLHPLVAEIGALIAQHTKPAETVSSLLDVIDAFSRGMSTLDTSVHAIIERRALFDMVANVLSWKTTLIHEQYLRKIPRSDIAGLDISIDLLPFGLIASAQNSKAVSALGERLLALLQQMTDVTVDTAGTLPLYRGVAGRST</sequence>
<dbReference type="EMBL" id="LNFP01000105">
    <property type="protein sequence ID" value="KUF97633.1"/>
    <property type="molecule type" value="Genomic_DNA"/>
</dbReference>
<gene>
    <name evidence="2" type="ORF">AM588_10006766</name>
</gene>
<evidence type="ECO:0000313" key="3">
    <source>
        <dbReference type="Proteomes" id="UP000054636"/>
    </source>
</evidence>
<comment type="caution">
    <text evidence="2">The sequence shown here is derived from an EMBL/GenBank/DDBJ whole genome shotgun (WGS) entry which is preliminary data.</text>
</comment>
<reference evidence="2 3" key="1">
    <citation type="submission" date="2015-11" db="EMBL/GenBank/DDBJ databases">
        <title>Genomes and virulence difference between two physiological races of Phytophthora nicotianae.</title>
        <authorList>
            <person name="Liu H."/>
            <person name="Ma X."/>
            <person name="Yu H."/>
            <person name="Fang D."/>
            <person name="Li Y."/>
            <person name="Wang X."/>
            <person name="Wang W."/>
            <person name="Dong Y."/>
            <person name="Xiao B."/>
        </authorList>
    </citation>
    <scope>NUCLEOTIDE SEQUENCE [LARGE SCALE GENOMIC DNA]</scope>
    <source>
        <strain evidence="3">race 1</strain>
    </source>
</reference>
<keyword evidence="1" id="KW-0732">Signal</keyword>
<name>A0A0W8DMP0_PHYNI</name>
<feature type="chain" id="PRO_5006941822" evidence="1">
    <location>
        <begin position="21"/>
        <end position="840"/>
    </location>
</feature>
<evidence type="ECO:0000256" key="1">
    <source>
        <dbReference type="SAM" id="SignalP"/>
    </source>
</evidence>
<feature type="signal peptide" evidence="1">
    <location>
        <begin position="1"/>
        <end position="20"/>
    </location>
</feature>
<proteinExistence type="predicted"/>
<evidence type="ECO:0000313" key="2">
    <source>
        <dbReference type="EMBL" id="KUF97633.1"/>
    </source>
</evidence>
<protein>
    <submittedName>
        <fullName evidence="2">Importin-9</fullName>
    </submittedName>
</protein>
<accession>A0A0W8DMP0</accession>
<organism evidence="2 3">
    <name type="scientific">Phytophthora nicotianae</name>
    <name type="common">Potato buckeye rot agent</name>
    <name type="synonym">Phytophthora parasitica</name>
    <dbReference type="NCBI Taxonomy" id="4792"/>
    <lineage>
        <taxon>Eukaryota</taxon>
        <taxon>Sar</taxon>
        <taxon>Stramenopiles</taxon>
        <taxon>Oomycota</taxon>
        <taxon>Peronosporomycetes</taxon>
        <taxon>Peronosporales</taxon>
        <taxon>Peronosporaceae</taxon>
        <taxon>Phytophthora</taxon>
    </lineage>
</organism>
<dbReference type="AlphaFoldDB" id="A0A0W8DMP0"/>